<dbReference type="GO" id="GO:1990904">
    <property type="term" value="C:ribonucleoprotein complex"/>
    <property type="evidence" value="ECO:0007669"/>
    <property type="project" value="UniProtKB-KW"/>
</dbReference>
<organism evidence="2 3">
    <name type="scientific">Neolecta irregularis (strain DAH-3)</name>
    <dbReference type="NCBI Taxonomy" id="1198029"/>
    <lineage>
        <taxon>Eukaryota</taxon>
        <taxon>Fungi</taxon>
        <taxon>Dikarya</taxon>
        <taxon>Ascomycota</taxon>
        <taxon>Taphrinomycotina</taxon>
        <taxon>Neolectales</taxon>
        <taxon>Neolectaceae</taxon>
        <taxon>Neolecta</taxon>
    </lineage>
</organism>
<dbReference type="InterPro" id="IPR010920">
    <property type="entry name" value="LSM_dom_sf"/>
</dbReference>
<dbReference type="AlphaFoldDB" id="A0A1U7LS01"/>
<protein>
    <submittedName>
        <fullName evidence="2">Small nuclear ribonucleoprotein G</fullName>
    </submittedName>
</protein>
<sequence length="102" mass="11632">MSGVKVPQPELKKYMDKKIFVRVFLLALANFIDSVGRETKSHRHTTRLRRTPKNTAKPNEKLFLNIVLEDAVEEKDSGEKPKIGTVVIRGKSVVMIETLEKI</sequence>
<gene>
    <name evidence="2" type="ORF">NEOLI_002935</name>
</gene>
<dbReference type="SUPFAM" id="SSF50182">
    <property type="entry name" value="Sm-like ribonucleoproteins"/>
    <property type="match status" value="1"/>
</dbReference>
<evidence type="ECO:0000313" key="2">
    <source>
        <dbReference type="EMBL" id="OLL25437.1"/>
    </source>
</evidence>
<comment type="caution">
    <text evidence="2">The sequence shown here is derived from an EMBL/GenBank/DDBJ whole genome shotgun (WGS) entry which is preliminary data.</text>
</comment>
<dbReference type="Proteomes" id="UP000186594">
    <property type="component" value="Unassembled WGS sequence"/>
</dbReference>
<dbReference type="GO" id="GO:0120114">
    <property type="term" value="C:Sm-like protein family complex"/>
    <property type="evidence" value="ECO:0007669"/>
    <property type="project" value="UniProtKB-ARBA"/>
</dbReference>
<evidence type="ECO:0000313" key="3">
    <source>
        <dbReference type="Proteomes" id="UP000186594"/>
    </source>
</evidence>
<proteinExistence type="predicted"/>
<name>A0A1U7LS01_NEOID</name>
<accession>A0A1U7LS01</accession>
<keyword evidence="2" id="KW-0687">Ribonucleoprotein</keyword>
<dbReference type="InterPro" id="IPR001163">
    <property type="entry name" value="Sm_dom_euk/arc"/>
</dbReference>
<dbReference type="STRING" id="1198029.A0A1U7LS01"/>
<evidence type="ECO:0000259" key="1">
    <source>
        <dbReference type="Pfam" id="PF01423"/>
    </source>
</evidence>
<feature type="domain" description="Sm" evidence="1">
    <location>
        <begin position="63"/>
        <end position="97"/>
    </location>
</feature>
<dbReference type="Gene3D" id="2.30.30.100">
    <property type="match status" value="1"/>
</dbReference>
<dbReference type="Pfam" id="PF01423">
    <property type="entry name" value="LSM"/>
    <property type="match status" value="1"/>
</dbReference>
<reference evidence="2 3" key="1">
    <citation type="submission" date="2016-04" db="EMBL/GenBank/DDBJ databases">
        <title>Evolutionary innovation and constraint leading to complex multicellularity in the Ascomycota.</title>
        <authorList>
            <person name="Cisse O."/>
            <person name="Nguyen A."/>
            <person name="Hewitt D.A."/>
            <person name="Jedd G."/>
            <person name="Stajich J.E."/>
        </authorList>
    </citation>
    <scope>NUCLEOTIDE SEQUENCE [LARGE SCALE GENOMIC DNA]</scope>
    <source>
        <strain evidence="2 3">DAH-3</strain>
    </source>
</reference>
<dbReference type="EMBL" id="LXFE01000410">
    <property type="protein sequence ID" value="OLL25437.1"/>
    <property type="molecule type" value="Genomic_DNA"/>
</dbReference>
<dbReference type="OrthoDB" id="2146at2759"/>
<keyword evidence="3" id="KW-1185">Reference proteome</keyword>